<keyword evidence="5" id="KW-1185">Reference proteome</keyword>
<evidence type="ECO:0000256" key="1">
    <source>
        <dbReference type="ARBA" id="ARBA00022729"/>
    </source>
</evidence>
<proteinExistence type="predicted"/>
<evidence type="ECO:0000256" key="3">
    <source>
        <dbReference type="SAM" id="SignalP"/>
    </source>
</evidence>
<evidence type="ECO:0000313" key="4">
    <source>
        <dbReference type="EMBL" id="WFE91544.1"/>
    </source>
</evidence>
<sequence>MRVHILTIGLIASFCALITTASAFVAEEERLFEVENRTATLNILSTGDLSIFAPLIEAYQARNPGIEIRYVTASSSELMKALFEENAEFDIAMSSAMDLQTKLVNDGFALRHVSAETSTLPDWAKWRDRLFAFTQEPAVLAFSKSAFEGLPTPTNRDELIALLRENPDRFNGKVGTYDIRESGAGYLFATQDSRQSESLWRMAEVMGRLNAQLYCCSNQMIRDVADGRLALAYNVLGSYAAAHLPDNPDLDVLQFNDFTTVMLRTVLIPKTTQDVDLSGQFIDFLVSGSNRELIEELTGLPAIDPGVLQREAAFRPIRLGPGLLVYLDQLKRRTFIRAWLNAMVQP</sequence>
<keyword evidence="2" id="KW-0574">Periplasm</keyword>
<dbReference type="RefSeq" id="WP_152500668.1">
    <property type="nucleotide sequence ID" value="NZ_CP120863.1"/>
</dbReference>
<evidence type="ECO:0000313" key="5">
    <source>
        <dbReference type="Proteomes" id="UP001209803"/>
    </source>
</evidence>
<dbReference type="PANTHER" id="PTHR30006">
    <property type="entry name" value="THIAMINE-BINDING PERIPLASMIC PROTEIN-RELATED"/>
    <property type="match status" value="1"/>
</dbReference>
<dbReference type="SUPFAM" id="SSF53850">
    <property type="entry name" value="Periplasmic binding protein-like II"/>
    <property type="match status" value="1"/>
</dbReference>
<organism evidence="4 5">
    <name type="scientific">Roseibium porphyridii</name>
    <dbReference type="NCBI Taxonomy" id="2866279"/>
    <lineage>
        <taxon>Bacteria</taxon>
        <taxon>Pseudomonadati</taxon>
        <taxon>Pseudomonadota</taxon>
        <taxon>Alphaproteobacteria</taxon>
        <taxon>Hyphomicrobiales</taxon>
        <taxon>Stappiaceae</taxon>
        <taxon>Roseibium</taxon>
    </lineage>
</organism>
<name>A0ABY8F827_9HYPH</name>
<dbReference type="Pfam" id="PF01547">
    <property type="entry name" value="SBP_bac_1"/>
    <property type="match status" value="1"/>
</dbReference>
<evidence type="ECO:0000256" key="2">
    <source>
        <dbReference type="ARBA" id="ARBA00022764"/>
    </source>
</evidence>
<dbReference type="Gene3D" id="3.40.190.10">
    <property type="entry name" value="Periplasmic binding protein-like II"/>
    <property type="match status" value="2"/>
</dbReference>
<protein>
    <submittedName>
        <fullName evidence="4">Extracellular solute-binding protein</fullName>
    </submittedName>
</protein>
<feature type="chain" id="PRO_5045858938" evidence="3">
    <location>
        <begin position="26"/>
        <end position="346"/>
    </location>
</feature>
<accession>A0ABY8F827</accession>
<keyword evidence="1 3" id="KW-0732">Signal</keyword>
<dbReference type="InterPro" id="IPR006059">
    <property type="entry name" value="SBP"/>
</dbReference>
<dbReference type="EMBL" id="CP120863">
    <property type="protein sequence ID" value="WFE91544.1"/>
    <property type="molecule type" value="Genomic_DNA"/>
</dbReference>
<gene>
    <name evidence="4" type="ORF">K1718_09350</name>
</gene>
<dbReference type="Proteomes" id="UP001209803">
    <property type="component" value="Chromosome"/>
</dbReference>
<dbReference type="PANTHER" id="PTHR30006:SF25">
    <property type="entry name" value="PHOSPHOGLYCERATE TRANSPORT REGULATORY PROTEIN PGTC"/>
    <property type="match status" value="1"/>
</dbReference>
<reference evidence="4 5" key="1">
    <citation type="submission" date="2023-03" db="EMBL/GenBank/DDBJ databases">
        <title>Roseibium porphyridii sp. nov. and Roseibium rhodosorbium sp. nov. isolated from marine algae, Porphyridium cruentum and Rhodosorus marinus, respectively.</title>
        <authorList>
            <person name="Lee M.W."/>
            <person name="Choi B.J."/>
            <person name="Lee J.K."/>
            <person name="Choi D.G."/>
            <person name="Baek J.H."/>
            <person name="Bayburt H."/>
            <person name="Kim J.M."/>
            <person name="Han D.M."/>
            <person name="Kim K.H."/>
            <person name="Jeon C.O."/>
        </authorList>
    </citation>
    <scope>NUCLEOTIDE SEQUENCE [LARGE SCALE GENOMIC DNA]</scope>
    <source>
        <strain evidence="4 5">KMA01</strain>
    </source>
</reference>
<feature type="signal peptide" evidence="3">
    <location>
        <begin position="1"/>
        <end position="25"/>
    </location>
</feature>